<keyword evidence="2" id="KW-0436">Ligase</keyword>
<dbReference type="Proteomes" id="UP000033428">
    <property type="component" value="Unassembled WGS sequence"/>
</dbReference>
<comment type="caution">
    <text evidence="2">The sequence shown here is derived from an EMBL/GenBank/DDBJ whole genome shotgun (WGS) entry which is preliminary data.</text>
</comment>
<evidence type="ECO:0000313" key="3">
    <source>
        <dbReference type="Proteomes" id="UP000033428"/>
    </source>
</evidence>
<dbReference type="PATRIC" id="fig|1609969.3.peg.2433"/>
<dbReference type="EMBL" id="JYNY01000465">
    <property type="protein sequence ID" value="KJJ83859.1"/>
    <property type="molecule type" value="Genomic_DNA"/>
</dbReference>
<accession>A0A0F0CPB5</accession>
<dbReference type="GO" id="GO:0006529">
    <property type="term" value="P:asparagine biosynthetic process"/>
    <property type="evidence" value="ECO:0007669"/>
    <property type="project" value="InterPro"/>
</dbReference>
<reference evidence="2 3" key="1">
    <citation type="submission" date="2015-02" db="EMBL/GenBank/DDBJ databases">
        <title>Single-cell genomics of uncultivated deep-branching MTB reveals a conserved set of magnetosome genes.</title>
        <authorList>
            <person name="Kolinko S."/>
            <person name="Richter M."/>
            <person name="Glockner F.O."/>
            <person name="Brachmann A."/>
            <person name="Schuler D."/>
        </authorList>
    </citation>
    <scope>NUCLEOTIDE SEQUENCE [LARGE SCALE GENOMIC DNA]</scope>
    <source>
        <strain evidence="2">SKK-01</strain>
    </source>
</reference>
<name>A0A0F0CPB5_9BACT</name>
<dbReference type="SUPFAM" id="SSF52402">
    <property type="entry name" value="Adenine nucleotide alpha hydrolases-like"/>
    <property type="match status" value="1"/>
</dbReference>
<dbReference type="EC" id="6.3.5.4" evidence="2"/>
<dbReference type="GO" id="GO:0004066">
    <property type="term" value="F:asparagine synthase (glutamine-hydrolyzing) activity"/>
    <property type="evidence" value="ECO:0007669"/>
    <property type="project" value="UniProtKB-EC"/>
</dbReference>
<feature type="domain" description="Asparagine synthetase" evidence="1">
    <location>
        <begin position="16"/>
        <end position="48"/>
    </location>
</feature>
<evidence type="ECO:0000313" key="2">
    <source>
        <dbReference type="EMBL" id="KJJ83859.1"/>
    </source>
</evidence>
<evidence type="ECO:0000259" key="1">
    <source>
        <dbReference type="Pfam" id="PF00733"/>
    </source>
</evidence>
<dbReference type="Pfam" id="PF00733">
    <property type="entry name" value="Asn_synthase"/>
    <property type="match status" value="1"/>
</dbReference>
<organism evidence="2 3">
    <name type="scientific">Candidatus Omnitrophus magneticus</name>
    <dbReference type="NCBI Taxonomy" id="1609969"/>
    <lineage>
        <taxon>Bacteria</taxon>
        <taxon>Pseudomonadati</taxon>
        <taxon>Candidatus Omnitrophota</taxon>
        <taxon>Candidatus Omnitrophus</taxon>
    </lineage>
</organism>
<proteinExistence type="predicted"/>
<dbReference type="InterPro" id="IPR001962">
    <property type="entry name" value="Asn_synthase"/>
</dbReference>
<feature type="non-terminal residue" evidence="2">
    <location>
        <position position="48"/>
    </location>
</feature>
<keyword evidence="3" id="KW-1185">Reference proteome</keyword>
<dbReference type="Gene3D" id="3.40.50.620">
    <property type="entry name" value="HUPs"/>
    <property type="match status" value="1"/>
</dbReference>
<protein>
    <submittedName>
        <fullName evidence="2">Asparagine synthase domain protein</fullName>
        <ecNumber evidence="2">6.3.5.4</ecNumber>
    </submittedName>
</protein>
<gene>
    <name evidence="2" type="ORF">OMAG_002273</name>
</gene>
<sequence>MLAMDDDIIKGRVWERCEETVKLRMISDVPLGIFLSGGLDSSSILAAM</sequence>
<dbReference type="InterPro" id="IPR014729">
    <property type="entry name" value="Rossmann-like_a/b/a_fold"/>
</dbReference>
<dbReference type="AlphaFoldDB" id="A0A0F0CPB5"/>